<dbReference type="InterPro" id="IPR002678">
    <property type="entry name" value="DUF34/NIF3"/>
</dbReference>
<organism evidence="5">
    <name type="scientific">Hirondellea gigas</name>
    <dbReference type="NCBI Taxonomy" id="1518452"/>
    <lineage>
        <taxon>Eukaryota</taxon>
        <taxon>Metazoa</taxon>
        <taxon>Ecdysozoa</taxon>
        <taxon>Arthropoda</taxon>
        <taxon>Crustacea</taxon>
        <taxon>Multicrustacea</taxon>
        <taxon>Malacostraca</taxon>
        <taxon>Eumalacostraca</taxon>
        <taxon>Peracarida</taxon>
        <taxon>Amphipoda</taxon>
        <taxon>Amphilochidea</taxon>
        <taxon>Lysianassida</taxon>
        <taxon>Lysianassidira</taxon>
        <taxon>Lysianassoidea</taxon>
        <taxon>Lysianassidae</taxon>
        <taxon>Hirondellea</taxon>
    </lineage>
</organism>
<dbReference type="EMBL" id="IACT01004357">
    <property type="protein sequence ID" value="LAC23552.1"/>
    <property type="molecule type" value="mRNA"/>
</dbReference>
<feature type="binding site" evidence="4">
    <location>
        <position position="299"/>
    </location>
    <ligand>
        <name>a divalent metal cation</name>
        <dbReference type="ChEBI" id="CHEBI:60240"/>
        <label>1</label>
    </ligand>
</feature>
<evidence type="ECO:0000313" key="5">
    <source>
        <dbReference type="EMBL" id="LAB69653.1"/>
    </source>
</evidence>
<proteinExistence type="evidence at transcript level"/>
<comment type="similarity">
    <text evidence="1 3">Belongs to the GTP cyclohydrolase I type 2/NIF3 family.</text>
</comment>
<reference evidence="6" key="1">
    <citation type="submission" date="2017-11" db="EMBL/GenBank/DDBJ databases">
        <title>The sensing device of the deep-sea amphipod.</title>
        <authorList>
            <person name="Kobayashi H."/>
            <person name="Nagahama T."/>
            <person name="Arai W."/>
            <person name="Sasagawa Y."/>
            <person name="Umeda M."/>
            <person name="Hayashi T."/>
            <person name="Nikaido I."/>
            <person name="Watanabe H."/>
            <person name="Oguri K."/>
            <person name="Kitazato H."/>
            <person name="Fujioka K."/>
            <person name="Kido Y."/>
            <person name="Takami H."/>
        </authorList>
    </citation>
    <scope>NUCLEOTIDE SEQUENCE</scope>
    <source>
        <tissue evidence="6">Whole body</tissue>
    </source>
</reference>
<dbReference type="InterPro" id="IPR036069">
    <property type="entry name" value="DUF34/NIF3_sf"/>
</dbReference>
<evidence type="ECO:0000256" key="1">
    <source>
        <dbReference type="ARBA" id="ARBA00006964"/>
    </source>
</evidence>
<feature type="binding site" evidence="4">
    <location>
        <position position="303"/>
    </location>
    <ligand>
        <name>a divalent metal cation</name>
        <dbReference type="ChEBI" id="CHEBI:60240"/>
        <label>1</label>
    </ligand>
</feature>
<dbReference type="PANTHER" id="PTHR13799:SF13">
    <property type="entry name" value="NIF3-LIKE PROTEIN 1"/>
    <property type="match status" value="1"/>
</dbReference>
<accession>A0A2P2I6J9</accession>
<feature type="binding site" evidence="4">
    <location>
        <position position="66"/>
    </location>
    <ligand>
        <name>a divalent metal cation</name>
        <dbReference type="ChEBI" id="CHEBI:60240"/>
        <label>1</label>
    </ligand>
</feature>
<dbReference type="GO" id="GO:0005739">
    <property type="term" value="C:mitochondrion"/>
    <property type="evidence" value="ECO:0007669"/>
    <property type="project" value="TreeGrafter"/>
</dbReference>
<dbReference type="PIRSF" id="PIRSF037490">
    <property type="entry name" value="UCP037490_NIF3_euk"/>
    <property type="match status" value="1"/>
</dbReference>
<reference evidence="5" key="2">
    <citation type="journal article" date="2018" name="Biosci. Biotechnol. Biochem.">
        <title>Polysaccharide hydrolase of the hadal zone amphipods Hirondellea gigas.</title>
        <authorList>
            <person name="Kobayashi H."/>
            <person name="Nagahama T."/>
            <person name="Arai W."/>
            <person name="Sasagawa Y."/>
            <person name="Umeda M."/>
            <person name="Hayashi T."/>
            <person name="Nikaido I."/>
            <person name="Watanabe H."/>
            <person name="Oguri K."/>
            <person name="Kitazato H."/>
            <person name="Fujioka K."/>
            <person name="Kido Y."/>
            <person name="Takami H."/>
        </authorList>
    </citation>
    <scope>NUCLEOTIDE SEQUENCE</scope>
    <source>
        <tissue evidence="5">Whole body</tissue>
    </source>
</reference>
<dbReference type="AlphaFoldDB" id="A0A2P2I6J9"/>
<dbReference type="Gene3D" id="3.40.1390.30">
    <property type="entry name" value="NIF3 (NGG1p interacting factor 3)-like"/>
    <property type="match status" value="2"/>
</dbReference>
<evidence type="ECO:0000256" key="3">
    <source>
        <dbReference type="PIRNR" id="PIRNR037490"/>
    </source>
</evidence>
<feature type="binding site" evidence="4">
    <location>
        <position position="104"/>
    </location>
    <ligand>
        <name>a divalent metal cation</name>
        <dbReference type="ChEBI" id="CHEBI:60240"/>
        <label>1</label>
    </ligand>
</feature>
<evidence type="ECO:0000313" key="6">
    <source>
        <dbReference type="EMBL" id="LAC23552.1"/>
    </source>
</evidence>
<keyword evidence="4" id="KW-0479">Metal-binding</keyword>
<dbReference type="PANTHER" id="PTHR13799">
    <property type="entry name" value="NGG1 INTERACTING FACTOR 3"/>
    <property type="match status" value="1"/>
</dbReference>
<protein>
    <recommendedName>
        <fullName evidence="2 3">NIF3-like protein 1</fullName>
    </recommendedName>
</protein>
<evidence type="ECO:0000256" key="4">
    <source>
        <dbReference type="PIRSR" id="PIRSR602678-1"/>
    </source>
</evidence>
<dbReference type="InterPro" id="IPR017222">
    <property type="entry name" value="DUF34/NIF3_animal"/>
</dbReference>
<dbReference type="Pfam" id="PF01784">
    <property type="entry name" value="DUF34_NIF3"/>
    <property type="match status" value="1"/>
</dbReference>
<dbReference type="NCBIfam" id="TIGR00486">
    <property type="entry name" value="YbgI_SA1388"/>
    <property type="match status" value="1"/>
</dbReference>
<dbReference type="SUPFAM" id="SSF102705">
    <property type="entry name" value="NIF3 (NGG1p interacting factor 3)-like"/>
    <property type="match status" value="1"/>
</dbReference>
<dbReference type="GO" id="GO:0046872">
    <property type="term" value="F:metal ion binding"/>
    <property type="evidence" value="ECO:0007669"/>
    <property type="project" value="UniProtKB-KW"/>
</dbReference>
<name>A0A2P2I6J9_9CRUS</name>
<dbReference type="EMBL" id="IACF01004057">
    <property type="protein sequence ID" value="LAB69653.1"/>
    <property type="molecule type" value="mRNA"/>
</dbReference>
<dbReference type="FunFam" id="3.40.1390.30:FF:000001">
    <property type="entry name" value="GTP cyclohydrolase 1 type 2"/>
    <property type="match status" value="1"/>
</dbReference>
<sequence length="338" mass="36879">MDLKEVVRRLNIVASLNLAGSWDNVGLLVEPYTKKKVNKVLLTNDLTEQVMDETVNVKADLILSYHPPIFQALKRVTSDHWKERIVARCLEAGIAVYSPHTAYDAVKGGVNDWLVGAFGDAEVTVIQPSTELLVYTHMIMLSATTEQTKEQLQAKLICVPDAKLVMSDSGSAPYVLCCKKNLAECIRALSSCDVEFISKSESVPITGYGMGRFAVPNSQQTIADVVQRVKAMTGLGHVRLALAKQHNLNSIVCKGAVCAGSGLSVLKGVDADMIISGEMSHHDVLEFTQCSVTVLLLEHSNSERGFLSAVLQPKLKEIFENKITVAVSEEDKDPLQIV</sequence>
<evidence type="ECO:0000256" key="2">
    <source>
        <dbReference type="ARBA" id="ARBA00019069"/>
    </source>
</evidence>